<reference evidence="1" key="1">
    <citation type="journal article" date="2014" name="Microbiology">
        <title>A 2,4-dichlorophenoxyacetic acid degradation plasmid pM7012 discloses distribution of an unclassified megaplasmid group across bacterial species.</title>
        <authorList>
            <person name="Sakai Y."/>
            <person name="Ogawa N."/>
            <person name="Shimomura Y."/>
            <person name="Fujii T."/>
        </authorList>
    </citation>
    <scope>NUCLEOTIDE SEQUENCE</scope>
    <source>
        <strain evidence="1">M701</strain>
    </source>
</reference>
<geneLocation type="plasmid" evidence="1">
    <name>pM7012</name>
</geneLocation>
<keyword evidence="1" id="KW-0614">Plasmid</keyword>
<dbReference type="EMBL" id="AB853026">
    <property type="protein sequence ID" value="BAO18900.1"/>
    <property type="molecule type" value="Genomic_DNA"/>
</dbReference>
<sequence>MRLKLLEHKGLAARSAPDIWVATELAASVAVSHAAPDNYEVVKQIGVGRFFRARRDRRPGLFDVAEHANIGRGWAIRDLQSGELISEQDLTDIEPFTGYVYRCAKCGHRGEQRLDDDSREGDVSECASCGASVTPEWDGGVTLAKPRL</sequence>
<name>V5YMU4_9BURK</name>
<dbReference type="RefSeq" id="WP_023842443.1">
    <property type="nucleotide sequence ID" value="NC_022995.1"/>
</dbReference>
<organism evidence="1">
    <name type="scientific">Burkholderia sp. M701</name>
    <dbReference type="NCBI Taxonomy" id="326454"/>
    <lineage>
        <taxon>Bacteria</taxon>
        <taxon>Pseudomonadati</taxon>
        <taxon>Pseudomonadota</taxon>
        <taxon>Betaproteobacteria</taxon>
        <taxon>Burkholderiales</taxon>
        <taxon>Burkholderiaceae</taxon>
        <taxon>Burkholderia</taxon>
    </lineage>
</organism>
<proteinExistence type="predicted"/>
<evidence type="ECO:0000313" key="1">
    <source>
        <dbReference type="EMBL" id="BAO18900.1"/>
    </source>
</evidence>
<reference evidence="1" key="2">
    <citation type="submission" date="2024-06" db="EMBL/GenBank/DDBJ databases">
        <authorList>
            <person name="Sakai Y."/>
            <person name="Fujii T."/>
        </authorList>
    </citation>
    <scope>NUCLEOTIDE SEQUENCE</scope>
    <source>
        <strain evidence="1">M701</strain>
        <plasmid evidence="1">pM7012</plasmid>
    </source>
</reference>
<dbReference type="AlphaFoldDB" id="V5YMU4"/>
<protein>
    <submittedName>
        <fullName evidence="1">Uncharacterized protein</fullName>
    </submittedName>
</protein>
<accession>V5YMU4</accession>